<dbReference type="Proteomes" id="UP001159075">
    <property type="component" value="Unassembled WGS sequence"/>
</dbReference>
<name>A0ABT6UAQ0_9GAMM</name>
<proteinExistence type="predicted"/>
<evidence type="ECO:0000313" key="1">
    <source>
        <dbReference type="EMBL" id="MDI5831559.1"/>
    </source>
</evidence>
<sequence>MAMEMCKPKAIEEITIEDLKAHRWCFYQNDEEGFNAFEHVIPDSHPDFSERVIELELSEFIFSNGETLLGVYDGSEAFNIIHDG</sequence>
<dbReference type="EMBL" id="JAOTLW010000007">
    <property type="protein sequence ID" value="MDI5831559.1"/>
    <property type="molecule type" value="Genomic_DNA"/>
</dbReference>
<accession>A0ABT6UAQ0</accession>
<reference evidence="1 2" key="1">
    <citation type="submission" date="2022-09" db="EMBL/GenBank/DDBJ databases">
        <title>The outer-membrane cytochrome OmcA is essential for infection of Shewanella oneidensis by a zebrafish-associated bacteriophage.</title>
        <authorList>
            <person name="Grenfell A.W."/>
            <person name="Intile P."/>
            <person name="Mcfarlane J."/>
            <person name="Leung D."/>
            <person name="Abdalla K."/>
            <person name="Wold M."/>
            <person name="Kees E."/>
            <person name="Gralnick J."/>
        </authorList>
    </citation>
    <scope>NUCLEOTIDE SEQUENCE [LARGE SCALE GENOMIC DNA]</scope>
    <source>
        <strain evidence="1 2">NF-5</strain>
    </source>
</reference>
<protein>
    <submittedName>
        <fullName evidence="1">Uncharacterized protein</fullName>
    </submittedName>
</protein>
<dbReference type="RefSeq" id="WP_282679234.1">
    <property type="nucleotide sequence ID" value="NZ_JAOTLW010000007.1"/>
</dbReference>
<comment type="caution">
    <text evidence="1">The sequence shown here is derived from an EMBL/GenBank/DDBJ whole genome shotgun (WGS) entry which is preliminary data.</text>
</comment>
<evidence type="ECO:0000313" key="2">
    <source>
        <dbReference type="Proteomes" id="UP001159075"/>
    </source>
</evidence>
<organism evidence="1 2">
    <name type="scientific">Shewanella xiamenensis</name>
    <dbReference type="NCBI Taxonomy" id="332186"/>
    <lineage>
        <taxon>Bacteria</taxon>
        <taxon>Pseudomonadati</taxon>
        <taxon>Pseudomonadota</taxon>
        <taxon>Gammaproteobacteria</taxon>
        <taxon>Alteromonadales</taxon>
        <taxon>Shewanellaceae</taxon>
        <taxon>Shewanella</taxon>
    </lineage>
</organism>
<keyword evidence="2" id="KW-1185">Reference proteome</keyword>
<gene>
    <name evidence="1" type="ORF">ODY93_08295</name>
</gene>